<sequence>MNYRTLGRSGIQVSEIGFGAWGIGGSHKGAIAYGPTIDNESRKALRKAFDLGVTFYDTADLYGYGHSEALIGQELKSQRHNIMIASKVGMLDHSGGQNFSVDHIQTSIEKSMRRLQTDYIDLYQLHDPPLHIMEDEAVLGCLSSLKKEGKVRSLGISVRSPEDALTAIKQFEFESVQVNFNMLDQRAVECGVMDLCRNEGVGIVVRTPLCFGFLAGQLSAETDFDGQDHRKNWSISQKECWANAPQLFNLAPESGCQTEAQKALRYCLSYPEVSTVIPGMLSEKEVTENVGASQMGPLQKTELKRIQDVYKEHTFFLGKTGAN</sequence>
<dbReference type="InterPro" id="IPR053135">
    <property type="entry name" value="AKR2_Oxidoreductase"/>
</dbReference>
<dbReference type="PANTHER" id="PTHR43312:SF1">
    <property type="entry name" value="NADP-DEPENDENT OXIDOREDUCTASE DOMAIN-CONTAINING PROTEIN"/>
    <property type="match status" value="1"/>
</dbReference>
<accession>A0ABU3K5K2</accession>
<organism evidence="2 3">
    <name type="scientific">Candidatus Nitronereus thalassa</name>
    <dbReference type="NCBI Taxonomy" id="3020898"/>
    <lineage>
        <taxon>Bacteria</taxon>
        <taxon>Pseudomonadati</taxon>
        <taxon>Nitrospirota</taxon>
        <taxon>Nitrospiria</taxon>
        <taxon>Nitrospirales</taxon>
        <taxon>Nitrospiraceae</taxon>
        <taxon>Candidatus Nitronereus</taxon>
    </lineage>
</organism>
<evidence type="ECO:0000313" key="3">
    <source>
        <dbReference type="Proteomes" id="UP001250932"/>
    </source>
</evidence>
<dbReference type="EMBL" id="JAQOUE010000001">
    <property type="protein sequence ID" value="MDT7041670.1"/>
    <property type="molecule type" value="Genomic_DNA"/>
</dbReference>
<dbReference type="Pfam" id="PF00248">
    <property type="entry name" value="Aldo_ket_red"/>
    <property type="match status" value="1"/>
</dbReference>
<dbReference type="Gene3D" id="3.20.20.100">
    <property type="entry name" value="NADP-dependent oxidoreductase domain"/>
    <property type="match status" value="1"/>
</dbReference>
<dbReference type="PRINTS" id="PR00069">
    <property type="entry name" value="ALDKETRDTASE"/>
</dbReference>
<dbReference type="InterPro" id="IPR020471">
    <property type="entry name" value="AKR"/>
</dbReference>
<dbReference type="Proteomes" id="UP001250932">
    <property type="component" value="Unassembled WGS sequence"/>
</dbReference>
<evidence type="ECO:0000313" key="2">
    <source>
        <dbReference type="EMBL" id="MDT7041670.1"/>
    </source>
</evidence>
<comment type="caution">
    <text evidence="2">The sequence shown here is derived from an EMBL/GenBank/DDBJ whole genome shotgun (WGS) entry which is preliminary data.</text>
</comment>
<proteinExistence type="predicted"/>
<name>A0ABU3K5K2_9BACT</name>
<keyword evidence="3" id="KW-1185">Reference proteome</keyword>
<dbReference type="InterPro" id="IPR023210">
    <property type="entry name" value="NADP_OxRdtase_dom"/>
</dbReference>
<evidence type="ECO:0000259" key="1">
    <source>
        <dbReference type="Pfam" id="PF00248"/>
    </source>
</evidence>
<gene>
    <name evidence="2" type="ORF">PPG34_04860</name>
</gene>
<feature type="domain" description="NADP-dependent oxidoreductase" evidence="1">
    <location>
        <begin position="15"/>
        <end position="310"/>
    </location>
</feature>
<dbReference type="CDD" id="cd19086">
    <property type="entry name" value="AKR_AKR11C1"/>
    <property type="match status" value="1"/>
</dbReference>
<dbReference type="InterPro" id="IPR036812">
    <property type="entry name" value="NAD(P)_OxRdtase_dom_sf"/>
</dbReference>
<reference evidence="2 3" key="1">
    <citation type="journal article" date="2023" name="ISME J.">
        <title>Cultivation and genomic characterization of novel and ubiquitous marine nitrite-oxidizing bacteria from the Nitrospirales.</title>
        <authorList>
            <person name="Mueller A.J."/>
            <person name="Daebeler A."/>
            <person name="Herbold C.W."/>
            <person name="Kirkegaard R.H."/>
            <person name="Daims H."/>
        </authorList>
    </citation>
    <scope>NUCLEOTIDE SEQUENCE [LARGE SCALE GENOMIC DNA]</scope>
    <source>
        <strain evidence="2 3">EB</strain>
    </source>
</reference>
<protein>
    <submittedName>
        <fullName evidence="2">Aldo/keto reductase</fullName>
    </submittedName>
</protein>
<dbReference type="RefSeq" id="WP_313832018.1">
    <property type="nucleotide sequence ID" value="NZ_JAQOUE010000001.1"/>
</dbReference>
<dbReference type="PANTHER" id="PTHR43312">
    <property type="entry name" value="D-THREO-ALDOSE 1-DEHYDROGENASE"/>
    <property type="match status" value="1"/>
</dbReference>
<dbReference type="SUPFAM" id="SSF51430">
    <property type="entry name" value="NAD(P)-linked oxidoreductase"/>
    <property type="match status" value="1"/>
</dbReference>